<dbReference type="Gene3D" id="3.30.710.10">
    <property type="entry name" value="Potassium Channel Kv1.1, Chain A"/>
    <property type="match status" value="1"/>
</dbReference>
<dbReference type="InterPro" id="IPR000210">
    <property type="entry name" value="BTB/POZ_dom"/>
</dbReference>
<organism evidence="2 3">
    <name type="scientific">Phialophora macrospora</name>
    <dbReference type="NCBI Taxonomy" id="1851006"/>
    <lineage>
        <taxon>Eukaryota</taxon>
        <taxon>Fungi</taxon>
        <taxon>Dikarya</taxon>
        <taxon>Ascomycota</taxon>
        <taxon>Pezizomycotina</taxon>
        <taxon>Eurotiomycetes</taxon>
        <taxon>Chaetothyriomycetidae</taxon>
        <taxon>Chaetothyriales</taxon>
        <taxon>Herpotrichiellaceae</taxon>
        <taxon>Phialophora</taxon>
    </lineage>
</organism>
<dbReference type="SUPFAM" id="SSF54695">
    <property type="entry name" value="POZ domain"/>
    <property type="match status" value="1"/>
</dbReference>
<protein>
    <recommendedName>
        <fullName evidence="1">BTB domain-containing protein</fullName>
    </recommendedName>
</protein>
<dbReference type="Proteomes" id="UP000054266">
    <property type="component" value="Unassembled WGS sequence"/>
</dbReference>
<sequence length="233" mass="26880">MAASEYRGSIFGSPVFKLIVGDKVLTAHRAILEKSCWFQRSFQFREGLTQEMHFPEDAPEQMERILSWLYTGQLEYHRPKIASHDSKPALTDAVLLYIAADKYMFSDLQRPIEDMFHKYFQQDIETAFSHHSFLRILREAGLPDCCGLKKVLLENLAADLRRHGWSLYTKEVDPGLVEELEKDPKAMLKVMEHLTDLRLSSTQLGRGPKRLKRENSATSVSEDWSSRAVFTID</sequence>
<proteinExistence type="predicted"/>
<gene>
    <name evidence="2" type="ORF">PV04_05235</name>
</gene>
<dbReference type="PANTHER" id="PTHR47843">
    <property type="entry name" value="BTB DOMAIN-CONTAINING PROTEIN-RELATED"/>
    <property type="match status" value="1"/>
</dbReference>
<dbReference type="Pfam" id="PF00651">
    <property type="entry name" value="BTB"/>
    <property type="match status" value="1"/>
</dbReference>
<dbReference type="PROSITE" id="PS50097">
    <property type="entry name" value="BTB"/>
    <property type="match status" value="1"/>
</dbReference>
<name>A0A0D2FMH8_9EURO</name>
<evidence type="ECO:0000313" key="2">
    <source>
        <dbReference type="EMBL" id="KIW69353.1"/>
    </source>
</evidence>
<feature type="domain" description="BTB" evidence="1">
    <location>
        <begin position="18"/>
        <end position="78"/>
    </location>
</feature>
<accession>A0A0D2FMH8</accession>
<reference evidence="2 3" key="1">
    <citation type="submission" date="2015-01" db="EMBL/GenBank/DDBJ databases">
        <title>The Genome Sequence of Capronia semiimmersa CBS27337.</title>
        <authorList>
            <consortium name="The Broad Institute Genomics Platform"/>
            <person name="Cuomo C."/>
            <person name="de Hoog S."/>
            <person name="Gorbushina A."/>
            <person name="Stielow B."/>
            <person name="Teixiera M."/>
            <person name="Abouelleil A."/>
            <person name="Chapman S.B."/>
            <person name="Priest M."/>
            <person name="Young S.K."/>
            <person name="Wortman J."/>
            <person name="Nusbaum C."/>
            <person name="Birren B."/>
        </authorList>
    </citation>
    <scope>NUCLEOTIDE SEQUENCE [LARGE SCALE GENOMIC DNA]</scope>
    <source>
        <strain evidence="2 3">CBS 27337</strain>
    </source>
</reference>
<evidence type="ECO:0000259" key="1">
    <source>
        <dbReference type="PROSITE" id="PS50097"/>
    </source>
</evidence>
<dbReference type="AlphaFoldDB" id="A0A0D2FMH8"/>
<dbReference type="InterPro" id="IPR011333">
    <property type="entry name" value="SKP1/BTB/POZ_sf"/>
</dbReference>
<evidence type="ECO:0000313" key="3">
    <source>
        <dbReference type="Proteomes" id="UP000054266"/>
    </source>
</evidence>
<dbReference type="HOGENOM" id="CLU_1189798_0_0_1"/>
<dbReference type="EMBL" id="KN846958">
    <property type="protein sequence ID" value="KIW69353.1"/>
    <property type="molecule type" value="Genomic_DNA"/>
</dbReference>
<keyword evidence="3" id="KW-1185">Reference proteome</keyword>
<dbReference type="CDD" id="cd18186">
    <property type="entry name" value="BTB_POZ_ZBTB_KLHL-like"/>
    <property type="match status" value="1"/>
</dbReference>